<proteinExistence type="inferred from homology"/>
<comment type="similarity">
    <text evidence="1">Belongs to the iron/ascorbate-dependent oxidoreductase family.</text>
</comment>
<dbReference type="AlphaFoldDB" id="A0A7S3JJP6"/>
<dbReference type="InterPro" id="IPR027443">
    <property type="entry name" value="IPNS-like_sf"/>
</dbReference>
<dbReference type="Pfam" id="PF03171">
    <property type="entry name" value="2OG-FeII_Oxy"/>
    <property type="match status" value="1"/>
</dbReference>
<dbReference type="GO" id="GO:0046872">
    <property type="term" value="F:metal ion binding"/>
    <property type="evidence" value="ECO:0007669"/>
    <property type="project" value="UniProtKB-KW"/>
</dbReference>
<evidence type="ECO:0000256" key="4">
    <source>
        <dbReference type="ARBA" id="ARBA00023004"/>
    </source>
</evidence>
<protein>
    <recommendedName>
        <fullName evidence="5">Isopenicillin N synthase-like Fe(2+) 2OG dioxygenase domain-containing protein</fullName>
    </recommendedName>
</protein>
<dbReference type="Gene3D" id="2.60.120.330">
    <property type="entry name" value="B-lactam Antibiotic, Isopenicillin N Synthase, Chain"/>
    <property type="match status" value="1"/>
</dbReference>
<name>A0A7S3JJP6_9SPIT</name>
<sequence>MEVVDAPVIDVAAFLDNSETSEEECKKVVESLHKYGILIFKDPRIEEKDNEEYIDLLEQYFEKRGDQFYDHNELKDAYPEIHYQVGITPELKEKARNHCERFAHYDENNKPISECPPEFDAKWRFFWHIGDRPEERKQIHSNVVPEDFPDWEEKMNKWGNMMVEACYTAAEMCAVGLGVPKDTLSGMMKLGPHLLAPTGSDLTKNSKGTVFAGVHYDLNFLTIHGKSRFPGLFIWLNDGTKMSVKVPDGCLLLQAGIQIEWLTGGYIKAGFHEVIYTEETEEKVNKRREEKPDGHIWRVSSTLFSHIRYDLSLAPLDVLSHLHDEGAKEKYIDITSEEKTMEELKAINLHAESSS</sequence>
<dbReference type="EMBL" id="HBII01037568">
    <property type="protein sequence ID" value="CAE0357042.1"/>
    <property type="molecule type" value="Transcribed_RNA"/>
</dbReference>
<dbReference type="InterPro" id="IPR044861">
    <property type="entry name" value="IPNS-like_FE2OG_OXY"/>
</dbReference>
<keyword evidence="2" id="KW-0479">Metal-binding</keyword>
<evidence type="ECO:0000256" key="3">
    <source>
        <dbReference type="ARBA" id="ARBA00023002"/>
    </source>
</evidence>
<evidence type="ECO:0000259" key="5">
    <source>
        <dbReference type="Pfam" id="PF03171"/>
    </source>
</evidence>
<keyword evidence="3" id="KW-0560">Oxidoreductase</keyword>
<dbReference type="SUPFAM" id="SSF51197">
    <property type="entry name" value="Clavaminate synthase-like"/>
    <property type="match status" value="1"/>
</dbReference>
<gene>
    <name evidence="6" type="ORF">EHAR0213_LOCUS15959</name>
</gene>
<evidence type="ECO:0000256" key="2">
    <source>
        <dbReference type="ARBA" id="ARBA00022723"/>
    </source>
</evidence>
<dbReference type="GO" id="GO:0016491">
    <property type="term" value="F:oxidoreductase activity"/>
    <property type="evidence" value="ECO:0007669"/>
    <property type="project" value="UniProtKB-KW"/>
</dbReference>
<evidence type="ECO:0000256" key="1">
    <source>
        <dbReference type="ARBA" id="ARBA00008056"/>
    </source>
</evidence>
<organism evidence="6">
    <name type="scientific">Euplotes harpa</name>
    <dbReference type="NCBI Taxonomy" id="151035"/>
    <lineage>
        <taxon>Eukaryota</taxon>
        <taxon>Sar</taxon>
        <taxon>Alveolata</taxon>
        <taxon>Ciliophora</taxon>
        <taxon>Intramacronucleata</taxon>
        <taxon>Spirotrichea</taxon>
        <taxon>Hypotrichia</taxon>
        <taxon>Euplotida</taxon>
        <taxon>Euplotidae</taxon>
        <taxon>Euplotes</taxon>
    </lineage>
</organism>
<accession>A0A7S3JJP6</accession>
<dbReference type="PANTHER" id="PTHR10209">
    <property type="entry name" value="OXIDOREDUCTASE, 2OG-FE II OXYGENASE FAMILY PROTEIN"/>
    <property type="match status" value="1"/>
</dbReference>
<keyword evidence="4" id="KW-0408">Iron</keyword>
<evidence type="ECO:0000313" key="6">
    <source>
        <dbReference type="EMBL" id="CAE0357042.1"/>
    </source>
</evidence>
<feature type="domain" description="Isopenicillin N synthase-like Fe(2+) 2OG dioxygenase" evidence="5">
    <location>
        <begin position="213"/>
        <end position="305"/>
    </location>
</feature>
<dbReference type="PANTHER" id="PTHR10209:SF874">
    <property type="entry name" value="2-OXOGLUTARATE (2OG) AND FE(II)-DEPENDENT OXYGENASE SUPERFAMILY PROTEIN"/>
    <property type="match status" value="1"/>
</dbReference>
<reference evidence="6" key="1">
    <citation type="submission" date="2021-01" db="EMBL/GenBank/DDBJ databases">
        <authorList>
            <person name="Corre E."/>
            <person name="Pelletier E."/>
            <person name="Niang G."/>
            <person name="Scheremetjew M."/>
            <person name="Finn R."/>
            <person name="Kale V."/>
            <person name="Holt S."/>
            <person name="Cochrane G."/>
            <person name="Meng A."/>
            <person name="Brown T."/>
            <person name="Cohen L."/>
        </authorList>
    </citation>
    <scope>NUCLEOTIDE SEQUENCE</scope>
    <source>
        <strain evidence="6">FSP1.4</strain>
    </source>
</reference>